<evidence type="ECO:0000313" key="2">
    <source>
        <dbReference type="Proteomes" id="UP000199370"/>
    </source>
</evidence>
<sequence>METFTGAEVAEVVGADLAAQLGVGEGEYTADEVARITDVLGESAELAESVADGDADLATLFTPEFMAAHSEFDDFEAFLESSPWTETEITAAFAGETPDGENPAAANSTFLSRTTEFETPGAMVQTAIIDRTRRKIQTA</sequence>
<dbReference type="EMBL" id="FNIA01000028">
    <property type="protein sequence ID" value="SDN34985.1"/>
    <property type="molecule type" value="Genomic_DNA"/>
</dbReference>
<organism evidence="1 2">
    <name type="scientific">Haloarchaeobius iranensis</name>
    <dbReference type="NCBI Taxonomy" id="996166"/>
    <lineage>
        <taxon>Archaea</taxon>
        <taxon>Methanobacteriati</taxon>
        <taxon>Methanobacteriota</taxon>
        <taxon>Stenosarchaea group</taxon>
        <taxon>Halobacteria</taxon>
        <taxon>Halobacteriales</taxon>
        <taxon>Halorubellaceae</taxon>
        <taxon>Haloarchaeobius</taxon>
    </lineage>
</organism>
<gene>
    <name evidence="1" type="ORF">SAMN05192554_12840</name>
</gene>
<evidence type="ECO:0000313" key="1">
    <source>
        <dbReference type="EMBL" id="SDN34985.1"/>
    </source>
</evidence>
<reference evidence="1 2" key="1">
    <citation type="submission" date="2016-10" db="EMBL/GenBank/DDBJ databases">
        <authorList>
            <person name="de Groot N.N."/>
        </authorList>
    </citation>
    <scope>NUCLEOTIDE SEQUENCE [LARGE SCALE GENOMIC DNA]</scope>
    <source>
        <strain evidence="2">EB21,IBRC-M 10013,KCTC 4048</strain>
    </source>
</reference>
<proteinExistence type="predicted"/>
<protein>
    <submittedName>
        <fullName evidence="1">Uncharacterized protein</fullName>
    </submittedName>
</protein>
<accession>A0A1H0ANN2</accession>
<dbReference type="AlphaFoldDB" id="A0A1H0ANN2"/>
<keyword evidence="2" id="KW-1185">Reference proteome</keyword>
<dbReference type="Proteomes" id="UP000199370">
    <property type="component" value="Unassembled WGS sequence"/>
</dbReference>
<dbReference type="RefSeq" id="WP_089736050.1">
    <property type="nucleotide sequence ID" value="NZ_FNIA01000028.1"/>
</dbReference>
<name>A0A1H0ANN2_9EURY</name>